<dbReference type="InterPro" id="IPR002213">
    <property type="entry name" value="UDP_glucos_trans"/>
</dbReference>
<reference evidence="6" key="1">
    <citation type="submission" date="2018-01" db="EMBL/GenBank/DDBJ databases">
        <title>An insight into the sialome of Amazonian anophelines.</title>
        <authorList>
            <person name="Ribeiro J.M."/>
            <person name="Scarpassa V."/>
            <person name="Calvo E."/>
        </authorList>
    </citation>
    <scope>NUCLEOTIDE SEQUENCE</scope>
    <source>
        <tissue evidence="6">Salivary glands</tissue>
    </source>
</reference>
<feature type="transmembrane region" description="Helical" evidence="4">
    <location>
        <begin position="523"/>
        <end position="548"/>
    </location>
</feature>
<organism evidence="6">
    <name type="scientific">Anopheles triannulatus</name>
    <dbReference type="NCBI Taxonomy" id="58253"/>
    <lineage>
        <taxon>Eukaryota</taxon>
        <taxon>Metazoa</taxon>
        <taxon>Ecdysozoa</taxon>
        <taxon>Arthropoda</taxon>
        <taxon>Hexapoda</taxon>
        <taxon>Insecta</taxon>
        <taxon>Pterygota</taxon>
        <taxon>Neoptera</taxon>
        <taxon>Endopterygota</taxon>
        <taxon>Diptera</taxon>
        <taxon>Nematocera</taxon>
        <taxon>Culicoidea</taxon>
        <taxon>Culicidae</taxon>
        <taxon>Anophelinae</taxon>
        <taxon>Anopheles</taxon>
    </lineage>
</organism>
<dbReference type="AlphaFoldDB" id="A0A2M4A5V0"/>
<evidence type="ECO:0000256" key="5">
    <source>
        <dbReference type="SAM" id="SignalP"/>
    </source>
</evidence>
<dbReference type="PANTHER" id="PTHR48043">
    <property type="entry name" value="EG:EG0003.4 PROTEIN-RELATED"/>
    <property type="match status" value="1"/>
</dbReference>
<dbReference type="PANTHER" id="PTHR48043:SF145">
    <property type="entry name" value="FI06409P-RELATED"/>
    <property type="match status" value="1"/>
</dbReference>
<dbReference type="SUPFAM" id="SSF53756">
    <property type="entry name" value="UDP-Glycosyltransferase/glycogen phosphorylase"/>
    <property type="match status" value="1"/>
</dbReference>
<dbReference type="Gene3D" id="3.40.50.2000">
    <property type="entry name" value="Glycogen Phosphorylase B"/>
    <property type="match status" value="1"/>
</dbReference>
<dbReference type="EMBL" id="GGFK01002856">
    <property type="protein sequence ID" value="MBW36177.1"/>
    <property type="molecule type" value="Transcribed_RNA"/>
</dbReference>
<feature type="signal peptide" evidence="5">
    <location>
        <begin position="1"/>
        <end position="30"/>
    </location>
</feature>
<dbReference type="Pfam" id="PF00201">
    <property type="entry name" value="UDPGT"/>
    <property type="match status" value="1"/>
</dbReference>
<accession>A0A2M4A5V0</accession>
<keyword evidence="4" id="KW-0472">Membrane</keyword>
<keyword evidence="3 6" id="KW-0808">Transferase</keyword>
<keyword evidence="5" id="KW-0732">Signal</keyword>
<feature type="chain" id="PRO_5014798548" evidence="5">
    <location>
        <begin position="31"/>
        <end position="572"/>
    </location>
</feature>
<sequence length="572" mass="64209">MARERGSLTVSVPLRLLLLLLIVTERLADAAKILAIFPVPLKQHQLVYQPLIEELAYRGHDIVLVTTDPMDLQRGNDTQEHQLQQQHQQHQHQLADRIEQIDLSFAYQLPVLEQLNVDGLDGRDMLRKVFDVMRTISAEELQHPAMQKLIRAASSASGADGSSAPPSSKCIRFDVVIVEWSGVTLMNAFAEHFRAPLIGIANGGAFINAHEALGNPNHPIGYPSIFMPFSEDLSLLQRISSVLFTVWYRFYYYTEEIPAQNAIAIANFGDTISDLREIEQNADLLLINCHQVLGNVRPVGPATVHLGGIHQRATAGGQEGRTRLPDELSLFLEQSDAPIAYVNLAAPFGGVAGRARIEKLIKTLEQLEVASVWSLNENSIPINTSARIYQSYSVPQEDVLAHPKVRLFITDGGQINIEDAIQHRVPVVGISYSTSYEHYLRQIAKYEAGVISLIDFEAQTTFMDKLRDVYTIERYQDNMNRLQRLVNDQPQTSMERAVWWIEYVARNGGAQQLRVRQLSWFEYLMVDVLLTVAVLASLFALAIGHAIVRAVRYSKSLPTEMVTRGSRKCKLL</sequence>
<proteinExistence type="inferred from homology"/>
<name>A0A2M4A5V0_9DIPT</name>
<comment type="similarity">
    <text evidence="1">Belongs to the UDP-glycosyltransferase family.</text>
</comment>
<dbReference type="InterPro" id="IPR050271">
    <property type="entry name" value="UDP-glycosyltransferase"/>
</dbReference>
<evidence type="ECO:0000256" key="2">
    <source>
        <dbReference type="ARBA" id="ARBA00022676"/>
    </source>
</evidence>
<evidence type="ECO:0000256" key="1">
    <source>
        <dbReference type="ARBA" id="ARBA00009995"/>
    </source>
</evidence>
<evidence type="ECO:0000256" key="3">
    <source>
        <dbReference type="ARBA" id="ARBA00022679"/>
    </source>
</evidence>
<keyword evidence="4" id="KW-1133">Transmembrane helix</keyword>
<evidence type="ECO:0000256" key="4">
    <source>
        <dbReference type="SAM" id="Phobius"/>
    </source>
</evidence>
<evidence type="ECO:0000313" key="6">
    <source>
        <dbReference type="EMBL" id="MBW36177.1"/>
    </source>
</evidence>
<protein>
    <submittedName>
        <fullName evidence="6">Putative udp-glucuronosyltransferase</fullName>
    </submittedName>
</protein>
<keyword evidence="4" id="KW-0812">Transmembrane</keyword>
<keyword evidence="2" id="KW-0328">Glycosyltransferase</keyword>
<dbReference type="GO" id="GO:0008194">
    <property type="term" value="F:UDP-glycosyltransferase activity"/>
    <property type="evidence" value="ECO:0007669"/>
    <property type="project" value="InterPro"/>
</dbReference>